<evidence type="ECO:0000313" key="4">
    <source>
        <dbReference type="Proteomes" id="UP000001551"/>
    </source>
</evidence>
<evidence type="ECO:0008006" key="5">
    <source>
        <dbReference type="Google" id="ProtNLM"/>
    </source>
</evidence>
<sequence>MEIQTGSVVLSLAGHDKGGTFAVIDFADDSHALIADGKRRKTEKPKRKKCKHLQVVGRLDLPDAGRATNRQIRKALGAFGADAAAVSGGGI</sequence>
<dbReference type="Gene3D" id="2.30.30.30">
    <property type="match status" value="1"/>
</dbReference>
<gene>
    <name evidence="3" type="ordered locus">Ethha_0390</name>
</gene>
<dbReference type="InterPro" id="IPR014722">
    <property type="entry name" value="Rib_uL2_dom2"/>
</dbReference>
<keyword evidence="2" id="KW-0687">Ribonucleoprotein</keyword>
<dbReference type="GO" id="GO:1990904">
    <property type="term" value="C:ribonucleoprotein complex"/>
    <property type="evidence" value="ECO:0007669"/>
    <property type="project" value="UniProtKB-KW"/>
</dbReference>
<dbReference type="HOGENOM" id="CLU_168121_0_0_9"/>
<dbReference type="GO" id="GO:0005840">
    <property type="term" value="C:ribosome"/>
    <property type="evidence" value="ECO:0007669"/>
    <property type="project" value="UniProtKB-KW"/>
</dbReference>
<dbReference type="KEGG" id="eha:Ethha_0390"/>
<name>E6U8I4_ETHHY</name>
<dbReference type="InterPro" id="IPR041985">
    <property type="entry name" value="Ribosomal_eL14_KOW"/>
</dbReference>
<dbReference type="Proteomes" id="UP000001551">
    <property type="component" value="Chromosome"/>
</dbReference>
<dbReference type="STRING" id="663278.Ethha_0390"/>
<dbReference type="AlphaFoldDB" id="E6U8I4"/>
<keyword evidence="1" id="KW-0689">Ribosomal protein</keyword>
<dbReference type="SUPFAM" id="SSF50104">
    <property type="entry name" value="Translation proteins SH3-like domain"/>
    <property type="match status" value="1"/>
</dbReference>
<dbReference type="RefSeq" id="WP_013484356.1">
    <property type="nucleotide sequence ID" value="NC_014828.1"/>
</dbReference>
<dbReference type="CDD" id="cd06088">
    <property type="entry name" value="KOW_RPL14"/>
    <property type="match status" value="1"/>
</dbReference>
<evidence type="ECO:0000313" key="3">
    <source>
        <dbReference type="EMBL" id="ADU25975.1"/>
    </source>
</evidence>
<accession>E6U8I4</accession>
<protein>
    <recommendedName>
        <fullName evidence="5">RNA-binding protein</fullName>
    </recommendedName>
</protein>
<keyword evidence="4" id="KW-1185">Reference proteome</keyword>
<reference evidence="3 4" key="1">
    <citation type="submission" date="2010-12" db="EMBL/GenBank/DDBJ databases">
        <title>Complete sequence of Ethanoligenens harbinense YUAN-3.</title>
        <authorList>
            <person name="Lucas S."/>
            <person name="Copeland A."/>
            <person name="Lapidus A."/>
            <person name="Cheng J.-F."/>
            <person name="Bruce D."/>
            <person name="Goodwin L."/>
            <person name="Pitluck S."/>
            <person name="Chertkov O."/>
            <person name="Misra M."/>
            <person name="Detter J.C."/>
            <person name="Han C."/>
            <person name="Tapia R."/>
            <person name="Land M."/>
            <person name="Hauser L."/>
            <person name="Jeffries C."/>
            <person name="Kyrpides N."/>
            <person name="Ivanova N."/>
            <person name="Mikhailova N."/>
            <person name="Wang A."/>
            <person name="Mouttaki H."/>
            <person name="He Z."/>
            <person name="Zhou J."/>
            <person name="Hemme C.L."/>
            <person name="Woyke T."/>
        </authorList>
    </citation>
    <scope>NUCLEOTIDE SEQUENCE [LARGE SCALE GENOMIC DNA]</scope>
    <source>
        <strain evidence="4">DSM 18485 / JCM 12961 / CGMCC 1.5033 / YUAN-3</strain>
    </source>
</reference>
<dbReference type="eggNOG" id="COG2163">
    <property type="taxonomic scope" value="Bacteria"/>
</dbReference>
<organism evidence="3 4">
    <name type="scientific">Ethanoligenens harbinense (strain DSM 18485 / JCM 12961 / CGMCC 1.5033 / YUAN-3)</name>
    <dbReference type="NCBI Taxonomy" id="663278"/>
    <lineage>
        <taxon>Bacteria</taxon>
        <taxon>Bacillati</taxon>
        <taxon>Bacillota</taxon>
        <taxon>Clostridia</taxon>
        <taxon>Eubacteriales</taxon>
        <taxon>Oscillospiraceae</taxon>
        <taxon>Ethanoligenens</taxon>
    </lineage>
</organism>
<proteinExistence type="predicted"/>
<evidence type="ECO:0000256" key="1">
    <source>
        <dbReference type="ARBA" id="ARBA00022980"/>
    </source>
</evidence>
<dbReference type="EMBL" id="CP002400">
    <property type="protein sequence ID" value="ADU25975.1"/>
    <property type="molecule type" value="Genomic_DNA"/>
</dbReference>
<dbReference type="InterPro" id="IPR008991">
    <property type="entry name" value="Translation_prot_SH3-like_sf"/>
</dbReference>
<evidence type="ECO:0000256" key="2">
    <source>
        <dbReference type="ARBA" id="ARBA00023274"/>
    </source>
</evidence>